<protein>
    <submittedName>
        <fullName evidence="1">Uncharacterized protein</fullName>
    </submittedName>
</protein>
<organism evidence="1 2">
    <name type="scientific">Pristionchus mayeri</name>
    <dbReference type="NCBI Taxonomy" id="1317129"/>
    <lineage>
        <taxon>Eukaryota</taxon>
        <taxon>Metazoa</taxon>
        <taxon>Ecdysozoa</taxon>
        <taxon>Nematoda</taxon>
        <taxon>Chromadorea</taxon>
        <taxon>Rhabditida</taxon>
        <taxon>Rhabditina</taxon>
        <taxon>Diplogasteromorpha</taxon>
        <taxon>Diplogasteroidea</taxon>
        <taxon>Neodiplogasteridae</taxon>
        <taxon>Pristionchus</taxon>
    </lineage>
</organism>
<name>A0AAN4Z8X8_9BILA</name>
<comment type="caution">
    <text evidence="1">The sequence shown here is derived from an EMBL/GenBank/DDBJ whole genome shotgun (WGS) entry which is preliminary data.</text>
</comment>
<evidence type="ECO:0000313" key="1">
    <source>
        <dbReference type="EMBL" id="GMR34586.1"/>
    </source>
</evidence>
<dbReference type="Proteomes" id="UP001328107">
    <property type="component" value="Unassembled WGS sequence"/>
</dbReference>
<proteinExistence type="predicted"/>
<sequence>SHHAYFFHILPHHTTRDHDRWIPLRRPICPELLLRISVSSIFGSRSIRKWYYNRGFWIWSLNKDYFFVIVKMMYSYTLLLI</sequence>
<evidence type="ECO:0000313" key="2">
    <source>
        <dbReference type="Proteomes" id="UP001328107"/>
    </source>
</evidence>
<keyword evidence="2" id="KW-1185">Reference proteome</keyword>
<accession>A0AAN4Z8X8</accession>
<reference evidence="2" key="1">
    <citation type="submission" date="2022-10" db="EMBL/GenBank/DDBJ databases">
        <title>Genome assembly of Pristionchus species.</title>
        <authorList>
            <person name="Yoshida K."/>
            <person name="Sommer R.J."/>
        </authorList>
    </citation>
    <scope>NUCLEOTIDE SEQUENCE [LARGE SCALE GENOMIC DNA]</scope>
    <source>
        <strain evidence="2">RS5460</strain>
    </source>
</reference>
<dbReference type="EMBL" id="BTRK01000002">
    <property type="protein sequence ID" value="GMR34586.1"/>
    <property type="molecule type" value="Genomic_DNA"/>
</dbReference>
<dbReference type="AlphaFoldDB" id="A0AAN4Z8X8"/>
<gene>
    <name evidence="1" type="ORF">PMAYCL1PPCAC_04781</name>
</gene>
<feature type="non-terminal residue" evidence="1">
    <location>
        <position position="1"/>
    </location>
</feature>